<keyword evidence="6" id="KW-1185">Reference proteome</keyword>
<dbReference type="STRING" id="1246637.MTBBW1_290034"/>
<gene>
    <name evidence="5" type="ORF">MTBBW1_290034</name>
</gene>
<dbReference type="Gene3D" id="3.40.50.2300">
    <property type="match status" value="1"/>
</dbReference>
<evidence type="ECO:0000256" key="2">
    <source>
        <dbReference type="ARBA" id="ARBA00023012"/>
    </source>
</evidence>
<organism evidence="5 6">
    <name type="scientific">Desulfamplus magnetovallimortis</name>
    <dbReference type="NCBI Taxonomy" id="1246637"/>
    <lineage>
        <taxon>Bacteria</taxon>
        <taxon>Pseudomonadati</taxon>
        <taxon>Thermodesulfobacteriota</taxon>
        <taxon>Desulfobacteria</taxon>
        <taxon>Desulfobacterales</taxon>
        <taxon>Desulfobacteraceae</taxon>
        <taxon>Desulfamplus</taxon>
    </lineage>
</organism>
<dbReference type="RefSeq" id="WP_080799848.1">
    <property type="nucleotide sequence ID" value="NZ_LT828541.1"/>
</dbReference>
<dbReference type="Proteomes" id="UP000191931">
    <property type="component" value="Unassembled WGS sequence"/>
</dbReference>
<sequence length="410" mass="45721">MAIISITGAKFTHSDETVAKLSEKLGYKIITDQEIMEETAQNQDIQIATIHKVVDSKQIPFNDFTHEKEKTIAALRKTLALHISQGNTIFNGILGHLIPSWTTHALRVLIVTDRETRIQNGIKLLGVPEKDAAHEVNEADKHTMLWVNSLTDKKAWDKSLYDIVIPSDKLDVTESVELISKHHETMAAMSEDLVKKEASDFALAADVSLALAETGSGLIVTADNGDIVVTIDKNVLFLSKLKQKITTIAKQIPGVKSVDTKIGKNYYKAGRSHNFDFETPLHVLLVDDEKEFVQTLSERLKMRQISSNVVFSGQEALDSAHRDETEVMVLDLKMPGIDGFEVLRKIKQTKPHIEVIILTGHGSEADKATCMELGAFAYLQKPADIDQLAETMKKAYEKINQRKQNEEDAQ</sequence>
<accession>A0A1W1HFP6</accession>
<dbReference type="Gene3D" id="3.40.50.300">
    <property type="entry name" value="P-loop containing nucleotide triphosphate hydrolases"/>
    <property type="match status" value="1"/>
</dbReference>
<evidence type="ECO:0000259" key="4">
    <source>
        <dbReference type="PROSITE" id="PS50110"/>
    </source>
</evidence>
<dbReference type="InterPro" id="IPR011006">
    <property type="entry name" value="CheY-like_superfamily"/>
</dbReference>
<evidence type="ECO:0000313" key="5">
    <source>
        <dbReference type="EMBL" id="SLM31253.1"/>
    </source>
</evidence>
<dbReference type="PANTHER" id="PTHR44591">
    <property type="entry name" value="STRESS RESPONSE REGULATOR PROTEIN 1"/>
    <property type="match status" value="1"/>
</dbReference>
<keyword evidence="1 3" id="KW-0597">Phosphoprotein</keyword>
<evidence type="ECO:0000313" key="6">
    <source>
        <dbReference type="Proteomes" id="UP000191931"/>
    </source>
</evidence>
<dbReference type="InterPro" id="IPR027417">
    <property type="entry name" value="P-loop_NTPase"/>
</dbReference>
<dbReference type="PROSITE" id="PS50110">
    <property type="entry name" value="RESPONSE_REGULATORY"/>
    <property type="match status" value="1"/>
</dbReference>
<name>A0A1W1HFP6_9BACT</name>
<evidence type="ECO:0000256" key="1">
    <source>
        <dbReference type="ARBA" id="ARBA00022553"/>
    </source>
</evidence>
<reference evidence="5 6" key="1">
    <citation type="submission" date="2017-03" db="EMBL/GenBank/DDBJ databases">
        <authorList>
            <person name="Afonso C.L."/>
            <person name="Miller P.J."/>
            <person name="Scott M.A."/>
            <person name="Spackman E."/>
            <person name="Goraichik I."/>
            <person name="Dimitrov K.M."/>
            <person name="Suarez D.L."/>
            <person name="Swayne D.E."/>
        </authorList>
    </citation>
    <scope>NUCLEOTIDE SEQUENCE [LARGE SCALE GENOMIC DNA]</scope>
    <source>
        <strain evidence="5">PRJEB14757</strain>
    </source>
</reference>
<dbReference type="AlphaFoldDB" id="A0A1W1HFP6"/>
<dbReference type="EMBL" id="FWEV01000212">
    <property type="protein sequence ID" value="SLM31253.1"/>
    <property type="molecule type" value="Genomic_DNA"/>
</dbReference>
<feature type="domain" description="Response regulatory" evidence="4">
    <location>
        <begin position="282"/>
        <end position="396"/>
    </location>
</feature>
<dbReference type="InterPro" id="IPR050595">
    <property type="entry name" value="Bact_response_regulator"/>
</dbReference>
<feature type="modified residue" description="4-aspartylphosphate" evidence="3">
    <location>
        <position position="331"/>
    </location>
</feature>
<keyword evidence="2" id="KW-0902">Two-component regulatory system</keyword>
<dbReference type="CDD" id="cd00156">
    <property type="entry name" value="REC"/>
    <property type="match status" value="1"/>
</dbReference>
<dbReference type="InterPro" id="IPR001789">
    <property type="entry name" value="Sig_transdc_resp-reg_receiver"/>
</dbReference>
<dbReference type="Pfam" id="PF13189">
    <property type="entry name" value="Cytidylate_kin2"/>
    <property type="match status" value="1"/>
</dbReference>
<dbReference type="Pfam" id="PF00072">
    <property type="entry name" value="Response_reg"/>
    <property type="match status" value="1"/>
</dbReference>
<protein>
    <submittedName>
        <fullName evidence="5">Response regulator receiver domain protein</fullName>
    </submittedName>
</protein>
<dbReference type="OrthoDB" id="9788090at2"/>
<dbReference type="SMART" id="SM00448">
    <property type="entry name" value="REC"/>
    <property type="match status" value="1"/>
</dbReference>
<evidence type="ECO:0000256" key="3">
    <source>
        <dbReference type="PROSITE-ProRule" id="PRU00169"/>
    </source>
</evidence>
<dbReference type="SUPFAM" id="SSF52172">
    <property type="entry name" value="CheY-like"/>
    <property type="match status" value="1"/>
</dbReference>
<dbReference type="PANTHER" id="PTHR44591:SF14">
    <property type="entry name" value="PROTEIN PILG"/>
    <property type="match status" value="1"/>
</dbReference>
<dbReference type="GO" id="GO:0000160">
    <property type="term" value="P:phosphorelay signal transduction system"/>
    <property type="evidence" value="ECO:0007669"/>
    <property type="project" value="UniProtKB-KW"/>
</dbReference>
<proteinExistence type="predicted"/>